<feature type="transmembrane region" description="Helical" evidence="8">
    <location>
        <begin position="214"/>
        <end position="238"/>
    </location>
</feature>
<evidence type="ECO:0000256" key="2">
    <source>
        <dbReference type="ARBA" id="ARBA00022448"/>
    </source>
</evidence>
<sequence>MNKFLKKVQELTTENRAKLLGLINNLLFLLSIVGLAVFIYDLGFIHNARVKAEYSIFYNMYALAIFIILTLRLQLINKVSIRKGWFWLEYLLILLLVIGLLWQLFSDHLPAGSNLMTRYFKNNFLTLVVIGYVFLIELSRRTLNFYHARFNPALLFIASFILLIFIGTGLLMLPRATVGGITLIDALFTSASAVCVTGLIVVDTATYFTLFGKVIILLLIQLGGLGIMTFTSFLGLLLQRRSSFQNQLFMQNLVNEESMGQTMHTIANIIKITLIIELTGALLIYFFISSQAIPSLGDRIGFALFHSVSAFCNAGFSTLTDGLYDVRFRIAYWLQLVIMALIVLGGIGFPVIMNLYRYGKQSFISWRRKLMYREPYKHSSHLLTVHTKLVLVTTGWLILGGTILFFITEYNNTLGEHTGGGKLIASLFGSITPRTAGFNTVDMTRLTVPTIMIYLLFMWIGASPASTGGGIKTTTFAVAIRNSISIAKGNVRLEMYSREIKSKSVRQAFAVMLLSLLVIGLATFLILLFDPQQVPIQVAFEAFSAYSTVGLSLGLTAKLSAVSKGIIVVTMLLGRVGTFTLIAGIITPSKSLNYQYPTESIIIT</sequence>
<comment type="subcellular location">
    <subcellularLocation>
        <location evidence="1">Cell membrane</location>
        <topology evidence="1">Multi-pass membrane protein</topology>
    </subcellularLocation>
</comment>
<dbReference type="RefSeq" id="WP_182411433.1">
    <property type="nucleotide sequence ID" value="NZ_CP055152.1"/>
</dbReference>
<dbReference type="Pfam" id="PF02386">
    <property type="entry name" value="TrkH"/>
    <property type="match status" value="1"/>
</dbReference>
<dbReference type="InterPro" id="IPR003445">
    <property type="entry name" value="Cat_transpt"/>
</dbReference>
<reference evidence="9 10" key="1">
    <citation type="submission" date="2020-08" db="EMBL/GenBank/DDBJ databases">
        <title>Adhaeribacter dokdonensis sp. nov., isolated from the rhizosphere of Elymus tsukushiensis, a plant native to the Dokdo Islands, Republic of Korea.</title>
        <authorList>
            <person name="Ghim S.Y."/>
        </authorList>
    </citation>
    <scope>NUCLEOTIDE SEQUENCE [LARGE SCALE GENOMIC DNA]</scope>
    <source>
        <strain evidence="9 10">KUDC8001</strain>
        <plasmid evidence="9 10">unnamed</plasmid>
    </source>
</reference>
<feature type="transmembrane region" description="Helical" evidence="8">
    <location>
        <begin position="85"/>
        <end position="105"/>
    </location>
</feature>
<dbReference type="KEGG" id="add:HUW48_00005"/>
<feature type="transmembrane region" description="Helical" evidence="8">
    <location>
        <begin position="56"/>
        <end position="73"/>
    </location>
</feature>
<organism evidence="9 10">
    <name type="scientific">Adhaeribacter radiodurans</name>
    <dbReference type="NCBI Taxonomy" id="2745197"/>
    <lineage>
        <taxon>Bacteria</taxon>
        <taxon>Pseudomonadati</taxon>
        <taxon>Bacteroidota</taxon>
        <taxon>Cytophagia</taxon>
        <taxon>Cytophagales</taxon>
        <taxon>Hymenobacteraceae</taxon>
        <taxon>Adhaeribacter</taxon>
    </lineage>
</organism>
<evidence type="ECO:0000256" key="7">
    <source>
        <dbReference type="ARBA" id="ARBA00023136"/>
    </source>
</evidence>
<keyword evidence="7 8" id="KW-0472">Membrane</keyword>
<feature type="transmembrane region" description="Helical" evidence="8">
    <location>
        <begin position="566"/>
        <end position="586"/>
    </location>
</feature>
<keyword evidence="6" id="KW-0406">Ion transport</keyword>
<feature type="transmembrane region" description="Helical" evidence="8">
    <location>
        <begin position="535"/>
        <end position="554"/>
    </location>
</feature>
<feature type="transmembrane region" description="Helical" evidence="8">
    <location>
        <begin position="443"/>
        <end position="462"/>
    </location>
</feature>
<accession>A0A7L7L201</accession>
<dbReference type="GO" id="GO:0030001">
    <property type="term" value="P:metal ion transport"/>
    <property type="evidence" value="ECO:0007669"/>
    <property type="project" value="UniProtKB-ARBA"/>
</dbReference>
<feature type="transmembrane region" description="Helical" evidence="8">
    <location>
        <begin position="508"/>
        <end position="529"/>
    </location>
</feature>
<name>A0A7L7L201_9BACT</name>
<feature type="transmembrane region" description="Helical" evidence="8">
    <location>
        <begin position="266"/>
        <end position="288"/>
    </location>
</feature>
<evidence type="ECO:0000256" key="6">
    <source>
        <dbReference type="ARBA" id="ARBA00023065"/>
    </source>
</evidence>
<keyword evidence="4 8" id="KW-0812">Transmembrane</keyword>
<keyword evidence="5 8" id="KW-1133">Transmembrane helix</keyword>
<proteinExistence type="predicted"/>
<evidence type="ECO:0000256" key="8">
    <source>
        <dbReference type="SAM" id="Phobius"/>
    </source>
</evidence>
<evidence type="ECO:0000313" key="9">
    <source>
        <dbReference type="EMBL" id="QMU26615.1"/>
    </source>
</evidence>
<feature type="transmembrane region" description="Helical" evidence="8">
    <location>
        <begin position="21"/>
        <end position="44"/>
    </location>
</feature>
<evidence type="ECO:0000256" key="3">
    <source>
        <dbReference type="ARBA" id="ARBA00022475"/>
    </source>
</evidence>
<protein>
    <submittedName>
        <fullName evidence="9">ATPase</fullName>
    </submittedName>
</protein>
<keyword evidence="3" id="KW-1003">Cell membrane</keyword>
<keyword evidence="10" id="KW-1185">Reference proteome</keyword>
<evidence type="ECO:0000256" key="5">
    <source>
        <dbReference type="ARBA" id="ARBA00022989"/>
    </source>
</evidence>
<keyword evidence="2" id="KW-0813">Transport</keyword>
<keyword evidence="9" id="KW-0614">Plasmid</keyword>
<dbReference type="EMBL" id="CP055152">
    <property type="protein sequence ID" value="QMU26615.1"/>
    <property type="molecule type" value="Genomic_DNA"/>
</dbReference>
<geneLocation type="plasmid" evidence="9 10">
    <name>unnamed</name>
</geneLocation>
<feature type="transmembrane region" description="Helical" evidence="8">
    <location>
        <begin position="120"/>
        <end position="138"/>
    </location>
</feature>
<dbReference type="PANTHER" id="PTHR32024:SF1">
    <property type="entry name" value="KTR SYSTEM POTASSIUM UPTAKE PROTEIN B"/>
    <property type="match status" value="1"/>
</dbReference>
<feature type="transmembrane region" description="Helical" evidence="8">
    <location>
        <begin position="380"/>
        <end position="407"/>
    </location>
</feature>
<evidence type="ECO:0000256" key="4">
    <source>
        <dbReference type="ARBA" id="ARBA00022692"/>
    </source>
</evidence>
<dbReference type="GO" id="GO:0008324">
    <property type="term" value="F:monoatomic cation transmembrane transporter activity"/>
    <property type="evidence" value="ECO:0007669"/>
    <property type="project" value="InterPro"/>
</dbReference>
<gene>
    <name evidence="9" type="ORF">HUW48_00005</name>
</gene>
<feature type="transmembrane region" description="Helical" evidence="8">
    <location>
        <begin position="332"/>
        <end position="359"/>
    </location>
</feature>
<feature type="transmembrane region" description="Helical" evidence="8">
    <location>
        <begin position="300"/>
        <end position="320"/>
    </location>
</feature>
<dbReference type="AlphaFoldDB" id="A0A7L7L201"/>
<dbReference type="GO" id="GO:0005886">
    <property type="term" value="C:plasma membrane"/>
    <property type="evidence" value="ECO:0007669"/>
    <property type="project" value="UniProtKB-SubCell"/>
</dbReference>
<feature type="transmembrane region" description="Helical" evidence="8">
    <location>
        <begin position="179"/>
        <end position="202"/>
    </location>
</feature>
<evidence type="ECO:0000256" key="1">
    <source>
        <dbReference type="ARBA" id="ARBA00004651"/>
    </source>
</evidence>
<evidence type="ECO:0000313" key="10">
    <source>
        <dbReference type="Proteomes" id="UP000514509"/>
    </source>
</evidence>
<dbReference type="PANTHER" id="PTHR32024">
    <property type="entry name" value="TRK SYSTEM POTASSIUM UPTAKE PROTEIN TRKG-RELATED"/>
    <property type="match status" value="1"/>
</dbReference>
<dbReference type="Proteomes" id="UP000514509">
    <property type="component" value="Plasmid unnamed"/>
</dbReference>
<feature type="transmembrane region" description="Helical" evidence="8">
    <location>
        <begin position="150"/>
        <end position="173"/>
    </location>
</feature>